<sequence>MERLAAEEEMMPSMSDYRATIYSDGTVQYYYPTVLKSVCRVDVTYFPFDTQVCSLQFGSWSHHGLELDVVNTGDSADISTFITHNEWDVVEVPAVRNEIYYQCCKEPYPDVTFKITIKRKPRFYVLTILFPCILTGSIAALGFLLPTESGEKVSLEITVLLSLAVFLLIVSESLPASSENFPYIGMYFASLMSLVSLACMFTVLVLNVNFRGLSGKKIPKWANTIFINGCGWILLNKTGKYDMNHDPPQEMKVNGQINHEQNEDTPKETIVQNVSTKDLLLRSRDPLISLMRRTIIIFK</sequence>
<dbReference type="PANTHER" id="PTHR18945">
    <property type="entry name" value="NEUROTRANSMITTER GATED ION CHANNEL"/>
    <property type="match status" value="1"/>
</dbReference>
<dbReference type="InterPro" id="IPR006201">
    <property type="entry name" value="Neur_channel"/>
</dbReference>
<evidence type="ECO:0000256" key="2">
    <source>
        <dbReference type="ARBA" id="ARBA00022692"/>
    </source>
</evidence>
<evidence type="ECO:0000256" key="3">
    <source>
        <dbReference type="ARBA" id="ARBA00022989"/>
    </source>
</evidence>
<dbReference type="Gene3D" id="1.20.58.390">
    <property type="entry name" value="Neurotransmitter-gated ion-channel transmembrane domain"/>
    <property type="match status" value="1"/>
</dbReference>
<dbReference type="Pfam" id="PF02932">
    <property type="entry name" value="Neur_chan_memb"/>
    <property type="match status" value="1"/>
</dbReference>
<dbReference type="CDD" id="cd19051">
    <property type="entry name" value="LGIC_TM_cation"/>
    <property type="match status" value="1"/>
</dbReference>
<comment type="caution">
    <text evidence="8">The sequence shown here is derived from an EMBL/GenBank/DDBJ whole genome shotgun (WGS) entry which is preliminary data.</text>
</comment>
<dbReference type="InterPro" id="IPR006202">
    <property type="entry name" value="Neur_chan_lig-bd"/>
</dbReference>
<dbReference type="SUPFAM" id="SSF63712">
    <property type="entry name" value="Nicotinic receptor ligand binding domain-like"/>
    <property type="match status" value="1"/>
</dbReference>
<dbReference type="InterPro" id="IPR038050">
    <property type="entry name" value="Neuro_actylchol_rec"/>
</dbReference>
<feature type="transmembrane region" description="Helical" evidence="5">
    <location>
        <begin position="157"/>
        <end position="174"/>
    </location>
</feature>
<dbReference type="PROSITE" id="PS00236">
    <property type="entry name" value="NEUROTR_ION_CHANNEL"/>
    <property type="match status" value="1"/>
</dbReference>
<keyword evidence="5" id="KW-0407">Ion channel</keyword>
<evidence type="ECO:0000313" key="9">
    <source>
        <dbReference type="Proteomes" id="UP001217089"/>
    </source>
</evidence>
<feature type="transmembrane region" description="Helical" evidence="5">
    <location>
        <begin position="218"/>
        <end position="235"/>
    </location>
</feature>
<keyword evidence="5" id="KW-0813">Transport</keyword>
<dbReference type="InterPro" id="IPR036734">
    <property type="entry name" value="Neur_chan_lig-bd_sf"/>
</dbReference>
<accession>A0ABQ9EG48</accession>
<name>A0ABQ9EG48_TEGGR</name>
<feature type="transmembrane region" description="Helical" evidence="5">
    <location>
        <begin position="123"/>
        <end position="145"/>
    </location>
</feature>
<dbReference type="InterPro" id="IPR018000">
    <property type="entry name" value="Neurotransmitter_ion_chnl_CS"/>
</dbReference>
<comment type="subcellular location">
    <subcellularLocation>
        <location evidence="1">Membrane</location>
        <topology evidence="1">Multi-pass membrane protein</topology>
    </subcellularLocation>
</comment>
<protein>
    <submittedName>
        <fullName evidence="8">Uncharacterized protein</fullName>
    </submittedName>
</protein>
<evidence type="ECO:0000259" key="7">
    <source>
        <dbReference type="Pfam" id="PF02932"/>
    </source>
</evidence>
<feature type="transmembrane region" description="Helical" evidence="5">
    <location>
        <begin position="186"/>
        <end position="206"/>
    </location>
</feature>
<keyword evidence="3 5" id="KW-1133">Transmembrane helix</keyword>
<dbReference type="Pfam" id="PF02931">
    <property type="entry name" value="Neur_chan_LBD"/>
    <property type="match status" value="1"/>
</dbReference>
<feature type="domain" description="Neurotransmitter-gated ion-channel ligand-binding" evidence="6">
    <location>
        <begin position="7"/>
        <end position="121"/>
    </location>
</feature>
<feature type="domain" description="Neurotransmitter-gated ion-channel transmembrane" evidence="7">
    <location>
        <begin position="128"/>
        <end position="268"/>
    </location>
</feature>
<evidence type="ECO:0000256" key="4">
    <source>
        <dbReference type="ARBA" id="ARBA00023136"/>
    </source>
</evidence>
<keyword evidence="5" id="KW-0406">Ion transport</keyword>
<dbReference type="EMBL" id="JARBDR010000903">
    <property type="protein sequence ID" value="KAJ8304175.1"/>
    <property type="molecule type" value="Genomic_DNA"/>
</dbReference>
<dbReference type="PRINTS" id="PR00252">
    <property type="entry name" value="NRIONCHANNEL"/>
</dbReference>
<organism evidence="8 9">
    <name type="scientific">Tegillarca granosa</name>
    <name type="common">Malaysian cockle</name>
    <name type="synonym">Anadara granosa</name>
    <dbReference type="NCBI Taxonomy" id="220873"/>
    <lineage>
        <taxon>Eukaryota</taxon>
        <taxon>Metazoa</taxon>
        <taxon>Spiralia</taxon>
        <taxon>Lophotrochozoa</taxon>
        <taxon>Mollusca</taxon>
        <taxon>Bivalvia</taxon>
        <taxon>Autobranchia</taxon>
        <taxon>Pteriomorphia</taxon>
        <taxon>Arcoida</taxon>
        <taxon>Arcoidea</taxon>
        <taxon>Arcidae</taxon>
        <taxon>Tegillarca</taxon>
    </lineage>
</organism>
<keyword evidence="2 5" id="KW-0812">Transmembrane</keyword>
<proteinExistence type="inferred from homology"/>
<gene>
    <name evidence="8" type="ORF">KUTeg_017758</name>
</gene>
<dbReference type="Proteomes" id="UP001217089">
    <property type="component" value="Unassembled WGS sequence"/>
</dbReference>
<keyword evidence="4 5" id="KW-0472">Membrane</keyword>
<evidence type="ECO:0000259" key="6">
    <source>
        <dbReference type="Pfam" id="PF02931"/>
    </source>
</evidence>
<evidence type="ECO:0000256" key="1">
    <source>
        <dbReference type="ARBA" id="ARBA00004141"/>
    </source>
</evidence>
<dbReference type="InterPro" id="IPR006029">
    <property type="entry name" value="Neurotrans-gated_channel_TM"/>
</dbReference>
<keyword evidence="9" id="KW-1185">Reference proteome</keyword>
<dbReference type="InterPro" id="IPR036719">
    <property type="entry name" value="Neuro-gated_channel_TM_sf"/>
</dbReference>
<evidence type="ECO:0000313" key="8">
    <source>
        <dbReference type="EMBL" id="KAJ8304175.1"/>
    </source>
</evidence>
<dbReference type="Gene3D" id="2.70.170.10">
    <property type="entry name" value="Neurotransmitter-gated ion-channel ligand-binding domain"/>
    <property type="match status" value="1"/>
</dbReference>
<evidence type="ECO:0000256" key="5">
    <source>
        <dbReference type="RuleBase" id="RU000687"/>
    </source>
</evidence>
<dbReference type="SUPFAM" id="SSF90112">
    <property type="entry name" value="Neurotransmitter-gated ion-channel transmembrane pore"/>
    <property type="match status" value="1"/>
</dbReference>
<comment type="similarity">
    <text evidence="5">Belongs to the ligand-gated ion channel (TC 1.A.9) family.</text>
</comment>
<dbReference type="CDD" id="cd18997">
    <property type="entry name" value="LGIC_ECD_nAChR"/>
    <property type="match status" value="1"/>
</dbReference>
<reference evidence="8 9" key="1">
    <citation type="submission" date="2022-12" db="EMBL/GenBank/DDBJ databases">
        <title>Chromosome-level genome of Tegillarca granosa.</title>
        <authorList>
            <person name="Kim J."/>
        </authorList>
    </citation>
    <scope>NUCLEOTIDE SEQUENCE [LARGE SCALE GENOMIC DNA]</scope>
    <source>
        <strain evidence="8">Teg-2019</strain>
        <tissue evidence="8">Adductor muscle</tissue>
    </source>
</reference>